<sequence length="56" mass="5856">MTASDSHYAAALLFLVLAFSAGLTPLSFTLAACALPFICAGVRAERRAGVRVGWLT</sequence>
<dbReference type="EMBL" id="JAPMIV010000063">
    <property type="protein sequence ID" value="MDV6376460.1"/>
    <property type="molecule type" value="Genomic_DNA"/>
</dbReference>
<keyword evidence="2" id="KW-1185">Reference proteome</keyword>
<protein>
    <submittedName>
        <fullName evidence="1">Uncharacterized protein</fullName>
    </submittedName>
</protein>
<accession>A0ABU4DX46</accession>
<comment type="caution">
    <text evidence="1">The sequence shown here is derived from an EMBL/GenBank/DDBJ whole genome shotgun (WGS) entry which is preliminary data.</text>
</comment>
<evidence type="ECO:0000313" key="2">
    <source>
        <dbReference type="Proteomes" id="UP001276150"/>
    </source>
</evidence>
<dbReference type="RefSeq" id="WP_317641817.1">
    <property type="nucleotide sequence ID" value="NZ_JAPMIV010000063.1"/>
</dbReference>
<evidence type="ECO:0000313" key="1">
    <source>
        <dbReference type="EMBL" id="MDV6376460.1"/>
    </source>
</evidence>
<name>A0ABU4DX46_9DEIO</name>
<organism evidence="1 2">
    <name type="scientific">Deinococcus arenicola</name>
    <dbReference type="NCBI Taxonomy" id="2994950"/>
    <lineage>
        <taxon>Bacteria</taxon>
        <taxon>Thermotogati</taxon>
        <taxon>Deinococcota</taxon>
        <taxon>Deinococci</taxon>
        <taxon>Deinococcales</taxon>
        <taxon>Deinococcaceae</taxon>
        <taxon>Deinococcus</taxon>
    </lineage>
</organism>
<proteinExistence type="predicted"/>
<gene>
    <name evidence="1" type="ORF">ORD21_17855</name>
</gene>
<dbReference type="Proteomes" id="UP001276150">
    <property type="component" value="Unassembled WGS sequence"/>
</dbReference>
<reference evidence="1 2" key="1">
    <citation type="submission" date="2022-11" db="EMBL/GenBank/DDBJ databases">
        <title>Deinococcus ZS9-10, Low Temperature and Draught-tolerating, UV-resistant Bacteria from Continental Antarctica.</title>
        <authorList>
            <person name="Cheng L."/>
        </authorList>
    </citation>
    <scope>NUCLEOTIDE SEQUENCE [LARGE SCALE GENOMIC DNA]</scope>
    <source>
        <strain evidence="1 2">ZS9-10</strain>
    </source>
</reference>